<keyword evidence="2" id="KW-1185">Reference proteome</keyword>
<proteinExistence type="predicted"/>
<dbReference type="AlphaFoldDB" id="A0A6H9V199"/>
<dbReference type="EMBL" id="VZRB01000005">
    <property type="protein sequence ID" value="KAB1148028.1"/>
    <property type="molecule type" value="Genomic_DNA"/>
</dbReference>
<accession>A0A6H9V199</accession>
<protein>
    <submittedName>
        <fullName evidence="1">DUF5133 domain-containing protein</fullName>
    </submittedName>
</protein>
<name>A0A6H9V199_9ACTN</name>
<dbReference type="RefSeq" id="WP_150946316.1">
    <property type="nucleotide sequence ID" value="NZ_VZRB01000005.1"/>
</dbReference>
<dbReference type="Proteomes" id="UP000442707">
    <property type="component" value="Unassembled WGS sequence"/>
</dbReference>
<sequence length="77" mass="8203">MLIPHSGLLRRLVDEYEALEAEEVTGPASGPGRRARDLAYTLCVATGTREVGRALDVAHRLLDATDTPASERAASAD</sequence>
<reference evidence="1 2" key="1">
    <citation type="submission" date="2019-09" db="EMBL/GenBank/DDBJ databases">
        <title>Screening of Novel Bioactive Compounds from Soil-Associated.</title>
        <authorList>
            <person name="Zhao S."/>
        </authorList>
    </citation>
    <scope>NUCLEOTIDE SEQUENCE [LARGE SCALE GENOMIC DNA]</scope>
    <source>
        <strain evidence="1 2">HIT-DPA4</strain>
    </source>
</reference>
<dbReference type="InterPro" id="IPR033457">
    <property type="entry name" value="DUF5133"/>
</dbReference>
<evidence type="ECO:0000313" key="2">
    <source>
        <dbReference type="Proteomes" id="UP000442707"/>
    </source>
</evidence>
<comment type="caution">
    <text evidence="1">The sequence shown here is derived from an EMBL/GenBank/DDBJ whole genome shotgun (WGS) entry which is preliminary data.</text>
</comment>
<organism evidence="1 2">
    <name type="scientific">Streptomyces luteolifulvus</name>
    <dbReference type="NCBI Taxonomy" id="2615112"/>
    <lineage>
        <taxon>Bacteria</taxon>
        <taxon>Bacillati</taxon>
        <taxon>Actinomycetota</taxon>
        <taxon>Actinomycetes</taxon>
        <taxon>Kitasatosporales</taxon>
        <taxon>Streptomycetaceae</taxon>
        <taxon>Streptomyces</taxon>
    </lineage>
</organism>
<evidence type="ECO:0000313" key="1">
    <source>
        <dbReference type="EMBL" id="KAB1148028.1"/>
    </source>
</evidence>
<gene>
    <name evidence="1" type="ORF">F7R91_08895</name>
</gene>
<dbReference type="Pfam" id="PF17196">
    <property type="entry name" value="DUF5133"/>
    <property type="match status" value="1"/>
</dbReference>